<evidence type="ECO:0000313" key="9">
    <source>
        <dbReference type="Proteomes" id="UP000007798"/>
    </source>
</evidence>
<evidence type="ECO:0000256" key="2">
    <source>
        <dbReference type="ARBA" id="ARBA00022525"/>
    </source>
</evidence>
<sequence>MRWSSVKAQLEMLLATLLIFSICQCQARPNVYDDVHEENEKDAWLAGVYQPQPLRPAPWQRPDAARLPNPASDGGLQIPGVGELIGLPGYKFIGNRPIDAYLGIRYAQVGSGLGRFQQARSVPYQGQVNATKASPNCAQFPELQRIQDDEARGKNVDDCLTLDVYAPSGASNLPVLVFVHGEMLFDGGSEEAAPDYFLEHDVVLVSINYRLAPFGFLSDLSSELPGNVALSDIHLALQWLQRNLRYFGGNPQQVTLVGQAGGATLVHALSLSGRAQNLFQQLILQSGTALNPYLIDERPRETLATFARIARCPYAGQNLSPLYNCLSQLRTSELLRAFQQLYEQNEPRGLTYLGGFKLVVGDSLGYLPQHPANLVVNNQNSSVPLIIGATKDASAFILSRFYSEVQRVQSRNVSDYINVVLRHTAPPQHHKIWHDWALREIFTPDQTPQFVNSQSISQHLLELSNLILYREPVIDSIRFTYKKVPTYLYIFDYRGQYHRFGHLNNPLPFGVDASLSDDSVYLFPYPVEASRLNPEDKSLARALVTMWVNFAQSGVPNPYNGVWPKASSEYGPFLRFTNSKESVLELDQHFGEGIYVPNLYGFDQILKSTTPQVSPTPTTTTTRTTTTTTTTRRPYAFNPYAQRPPQPSPQEPRRPSDQARYEQFLKAQERRRQQYQREQQERLERERAQQQLREQHEREEQKRQEEERLKQREQEAQREREEHEQRLQEERRRELQLQEERTREDQEKRLQQEREQEEREQHAQRPYETGPEEDSGYEPTPYPNYEDYVRDNRRQQEADTDPGTVPNTDNDIDNGNRPIGNDPSFDVNDPRSYSSYDAYVEAQMKLREEENRRYEEEQARYEQERQREEEERTRQQEEYGNHEPDQVHEEEEEQRAHETYGQGQQQGEQENNLREEDNLPADFDPNDPRSYPSYDAYVEAQMKLREEENRIYEQERVREEEERARQQEDHGHHFDEDDHLRHEEELVREEEERAEEQRNNQEEGEQDNNFREEEEEQERAREEDERARDEYELSREAEEEQAN</sequence>
<keyword evidence="3" id="KW-1015">Disulfide bond</keyword>
<dbReference type="STRING" id="7260.B4N7S7"/>
<feature type="compositionally biased region" description="Basic and acidic residues" evidence="5">
    <location>
        <begin position="1018"/>
        <end position="1036"/>
    </location>
</feature>
<dbReference type="OMA" id="RIARCPY"/>
<feature type="compositionally biased region" description="Basic and acidic residues" evidence="5">
    <location>
        <begin position="942"/>
        <end position="985"/>
    </location>
</feature>
<dbReference type="HOGENOM" id="CLU_295824_0_0_1"/>
<feature type="signal peptide" evidence="6">
    <location>
        <begin position="1"/>
        <end position="27"/>
    </location>
</feature>
<keyword evidence="4" id="KW-0325">Glycoprotein</keyword>
<comment type="subcellular location">
    <subcellularLocation>
        <location evidence="1">Secreted</location>
    </subcellularLocation>
</comment>
<keyword evidence="9" id="KW-1185">Reference proteome</keyword>
<feature type="domain" description="Carboxylesterase type B" evidence="7">
    <location>
        <begin position="90"/>
        <end position="581"/>
    </location>
</feature>
<feature type="compositionally biased region" description="Basic and acidic residues" evidence="5">
    <location>
        <begin position="787"/>
        <end position="797"/>
    </location>
</feature>
<dbReference type="Gene3D" id="3.40.50.1820">
    <property type="entry name" value="alpha/beta hydrolase"/>
    <property type="match status" value="1"/>
</dbReference>
<feature type="compositionally biased region" description="Low complexity" evidence="5">
    <location>
        <begin position="615"/>
        <end position="634"/>
    </location>
</feature>
<dbReference type="FunCoup" id="B4N7S7">
    <property type="interactions" value="2"/>
</dbReference>
<dbReference type="GO" id="GO:0005576">
    <property type="term" value="C:extracellular region"/>
    <property type="evidence" value="ECO:0007669"/>
    <property type="project" value="UniProtKB-SubCell"/>
</dbReference>
<keyword evidence="6" id="KW-0732">Signal</keyword>
<feature type="region of interest" description="Disordered" evidence="5">
    <location>
        <begin position="850"/>
        <end position="1043"/>
    </location>
</feature>
<dbReference type="InterPro" id="IPR029058">
    <property type="entry name" value="AB_hydrolase_fold"/>
</dbReference>
<reference evidence="8 9" key="1">
    <citation type="journal article" date="2007" name="Nature">
        <title>Evolution of genes and genomes on the Drosophila phylogeny.</title>
        <authorList>
            <consortium name="Drosophila 12 Genomes Consortium"/>
            <person name="Clark A.G."/>
            <person name="Eisen M.B."/>
            <person name="Smith D.R."/>
            <person name="Bergman C.M."/>
            <person name="Oliver B."/>
            <person name="Markow T.A."/>
            <person name="Kaufman T.C."/>
            <person name="Kellis M."/>
            <person name="Gelbart W."/>
            <person name="Iyer V.N."/>
            <person name="Pollard D.A."/>
            <person name="Sackton T.B."/>
            <person name="Larracuente A.M."/>
            <person name="Singh N.D."/>
            <person name="Abad J.P."/>
            <person name="Abt D.N."/>
            <person name="Adryan B."/>
            <person name="Aguade M."/>
            <person name="Akashi H."/>
            <person name="Anderson W.W."/>
            <person name="Aquadro C.F."/>
            <person name="Ardell D.H."/>
            <person name="Arguello R."/>
            <person name="Artieri C.G."/>
            <person name="Barbash D.A."/>
            <person name="Barker D."/>
            <person name="Barsanti P."/>
            <person name="Batterham P."/>
            <person name="Batzoglou S."/>
            <person name="Begun D."/>
            <person name="Bhutkar A."/>
            <person name="Blanco E."/>
            <person name="Bosak S.A."/>
            <person name="Bradley R.K."/>
            <person name="Brand A.D."/>
            <person name="Brent M.R."/>
            <person name="Brooks A.N."/>
            <person name="Brown R.H."/>
            <person name="Butlin R.K."/>
            <person name="Caggese C."/>
            <person name="Calvi B.R."/>
            <person name="Bernardo de Carvalho A."/>
            <person name="Caspi A."/>
            <person name="Castrezana S."/>
            <person name="Celniker S.E."/>
            <person name="Chang J.L."/>
            <person name="Chapple C."/>
            <person name="Chatterji S."/>
            <person name="Chinwalla A."/>
            <person name="Civetta A."/>
            <person name="Clifton S.W."/>
            <person name="Comeron J.M."/>
            <person name="Costello J.C."/>
            <person name="Coyne J.A."/>
            <person name="Daub J."/>
            <person name="David R.G."/>
            <person name="Delcher A.L."/>
            <person name="Delehaunty K."/>
            <person name="Do C.B."/>
            <person name="Ebling H."/>
            <person name="Edwards K."/>
            <person name="Eickbush T."/>
            <person name="Evans J.D."/>
            <person name="Filipski A."/>
            <person name="Findeiss S."/>
            <person name="Freyhult E."/>
            <person name="Fulton L."/>
            <person name="Fulton R."/>
            <person name="Garcia A.C."/>
            <person name="Gardiner A."/>
            <person name="Garfield D.A."/>
            <person name="Garvin B.E."/>
            <person name="Gibson G."/>
            <person name="Gilbert D."/>
            <person name="Gnerre S."/>
            <person name="Godfrey J."/>
            <person name="Good R."/>
            <person name="Gotea V."/>
            <person name="Gravely B."/>
            <person name="Greenberg A.J."/>
            <person name="Griffiths-Jones S."/>
            <person name="Gross S."/>
            <person name="Guigo R."/>
            <person name="Gustafson E.A."/>
            <person name="Haerty W."/>
            <person name="Hahn M.W."/>
            <person name="Halligan D.L."/>
            <person name="Halpern A.L."/>
            <person name="Halter G.M."/>
            <person name="Han M.V."/>
            <person name="Heger A."/>
            <person name="Hillier L."/>
            <person name="Hinrichs A.S."/>
            <person name="Holmes I."/>
            <person name="Hoskins R.A."/>
            <person name="Hubisz M.J."/>
            <person name="Hultmark D."/>
            <person name="Huntley M.A."/>
            <person name="Jaffe D.B."/>
            <person name="Jagadeeshan S."/>
            <person name="Jeck W.R."/>
            <person name="Johnson J."/>
            <person name="Jones C.D."/>
            <person name="Jordan W.C."/>
            <person name="Karpen G.H."/>
            <person name="Kataoka E."/>
            <person name="Keightley P.D."/>
            <person name="Kheradpour P."/>
            <person name="Kirkness E.F."/>
            <person name="Koerich L.B."/>
            <person name="Kristiansen K."/>
            <person name="Kudrna D."/>
            <person name="Kulathinal R.J."/>
            <person name="Kumar S."/>
            <person name="Kwok R."/>
            <person name="Lander E."/>
            <person name="Langley C.H."/>
            <person name="Lapoint R."/>
            <person name="Lazzaro B.P."/>
            <person name="Lee S.J."/>
            <person name="Levesque L."/>
            <person name="Li R."/>
            <person name="Lin C.F."/>
            <person name="Lin M.F."/>
            <person name="Lindblad-Toh K."/>
            <person name="Llopart A."/>
            <person name="Long M."/>
            <person name="Low L."/>
            <person name="Lozovsky E."/>
            <person name="Lu J."/>
            <person name="Luo M."/>
            <person name="Machado C.A."/>
            <person name="Makalowski W."/>
            <person name="Marzo M."/>
            <person name="Matsuda M."/>
            <person name="Matzkin L."/>
            <person name="McAllister B."/>
            <person name="McBride C.S."/>
            <person name="McKernan B."/>
            <person name="McKernan K."/>
            <person name="Mendez-Lago M."/>
            <person name="Minx P."/>
            <person name="Mollenhauer M.U."/>
            <person name="Montooth K."/>
            <person name="Mount S.M."/>
            <person name="Mu X."/>
            <person name="Myers E."/>
            <person name="Negre B."/>
            <person name="Newfeld S."/>
            <person name="Nielsen R."/>
            <person name="Noor M.A."/>
            <person name="O'Grady P."/>
            <person name="Pachter L."/>
            <person name="Papaceit M."/>
            <person name="Parisi M.J."/>
            <person name="Parisi M."/>
            <person name="Parts L."/>
            <person name="Pedersen J.S."/>
            <person name="Pesole G."/>
            <person name="Phillippy A.M."/>
            <person name="Ponting C.P."/>
            <person name="Pop M."/>
            <person name="Porcelli D."/>
            <person name="Powell J.R."/>
            <person name="Prohaska S."/>
            <person name="Pruitt K."/>
            <person name="Puig M."/>
            <person name="Quesneville H."/>
            <person name="Ram K.R."/>
            <person name="Rand D."/>
            <person name="Rasmussen M.D."/>
            <person name="Reed L.K."/>
            <person name="Reenan R."/>
            <person name="Reily A."/>
            <person name="Remington K.A."/>
            <person name="Rieger T.T."/>
            <person name="Ritchie M.G."/>
            <person name="Robin C."/>
            <person name="Rogers Y.H."/>
            <person name="Rohde C."/>
            <person name="Rozas J."/>
            <person name="Rubenfield M.J."/>
            <person name="Ruiz A."/>
            <person name="Russo S."/>
            <person name="Salzberg S.L."/>
            <person name="Sanchez-Gracia A."/>
            <person name="Saranga D.J."/>
            <person name="Sato H."/>
            <person name="Schaeffer S.W."/>
            <person name="Schatz M.C."/>
            <person name="Schlenke T."/>
            <person name="Schwartz R."/>
            <person name="Segarra C."/>
            <person name="Singh R.S."/>
            <person name="Sirot L."/>
            <person name="Sirota M."/>
            <person name="Sisneros N.B."/>
            <person name="Smith C.D."/>
            <person name="Smith T.F."/>
            <person name="Spieth J."/>
            <person name="Stage D.E."/>
            <person name="Stark A."/>
            <person name="Stephan W."/>
            <person name="Strausberg R.L."/>
            <person name="Strempel S."/>
            <person name="Sturgill D."/>
            <person name="Sutton G."/>
            <person name="Sutton G.G."/>
            <person name="Tao W."/>
            <person name="Teichmann S."/>
            <person name="Tobari Y.N."/>
            <person name="Tomimura Y."/>
            <person name="Tsolas J.M."/>
            <person name="Valente V.L."/>
            <person name="Venter E."/>
            <person name="Venter J.C."/>
            <person name="Vicario S."/>
            <person name="Vieira F.G."/>
            <person name="Vilella A.J."/>
            <person name="Villasante A."/>
            <person name="Walenz B."/>
            <person name="Wang J."/>
            <person name="Wasserman M."/>
            <person name="Watts T."/>
            <person name="Wilson D."/>
            <person name="Wilson R.K."/>
            <person name="Wing R.A."/>
            <person name="Wolfner M.F."/>
            <person name="Wong A."/>
            <person name="Wong G.K."/>
            <person name="Wu C.I."/>
            <person name="Wu G."/>
            <person name="Yamamoto D."/>
            <person name="Yang H.P."/>
            <person name="Yang S.P."/>
            <person name="Yorke J.A."/>
            <person name="Yoshida K."/>
            <person name="Zdobnov E."/>
            <person name="Zhang P."/>
            <person name="Zhang Y."/>
            <person name="Zimin A.V."/>
            <person name="Baldwin J."/>
            <person name="Abdouelleil A."/>
            <person name="Abdulkadir J."/>
            <person name="Abebe A."/>
            <person name="Abera B."/>
            <person name="Abreu J."/>
            <person name="Acer S.C."/>
            <person name="Aftuck L."/>
            <person name="Alexander A."/>
            <person name="An P."/>
            <person name="Anderson E."/>
            <person name="Anderson S."/>
            <person name="Arachi H."/>
            <person name="Azer M."/>
            <person name="Bachantsang P."/>
            <person name="Barry A."/>
            <person name="Bayul T."/>
            <person name="Berlin A."/>
            <person name="Bessette D."/>
            <person name="Bloom T."/>
            <person name="Blye J."/>
            <person name="Boguslavskiy L."/>
            <person name="Bonnet C."/>
            <person name="Boukhgalter B."/>
            <person name="Bourzgui I."/>
            <person name="Brown A."/>
            <person name="Cahill P."/>
            <person name="Channer S."/>
            <person name="Cheshatsang Y."/>
            <person name="Chuda L."/>
            <person name="Citroen M."/>
            <person name="Collymore A."/>
            <person name="Cooke P."/>
            <person name="Costello M."/>
            <person name="D'Aco K."/>
            <person name="Daza R."/>
            <person name="De Haan G."/>
            <person name="DeGray S."/>
            <person name="DeMaso C."/>
            <person name="Dhargay N."/>
            <person name="Dooley K."/>
            <person name="Dooley E."/>
            <person name="Doricent M."/>
            <person name="Dorje P."/>
            <person name="Dorjee K."/>
            <person name="Dupes A."/>
            <person name="Elong R."/>
            <person name="Falk J."/>
            <person name="Farina A."/>
            <person name="Faro S."/>
            <person name="Ferguson D."/>
            <person name="Fisher S."/>
            <person name="Foley C.D."/>
            <person name="Franke A."/>
            <person name="Friedrich D."/>
            <person name="Gadbois L."/>
            <person name="Gearin G."/>
            <person name="Gearin C.R."/>
            <person name="Giannoukos G."/>
            <person name="Goode T."/>
            <person name="Graham J."/>
            <person name="Grandbois E."/>
            <person name="Grewal S."/>
            <person name="Gyaltsen K."/>
            <person name="Hafez N."/>
            <person name="Hagos B."/>
            <person name="Hall J."/>
            <person name="Henson C."/>
            <person name="Hollinger A."/>
            <person name="Honan T."/>
            <person name="Huard M.D."/>
            <person name="Hughes L."/>
            <person name="Hurhula B."/>
            <person name="Husby M.E."/>
            <person name="Kamat A."/>
            <person name="Kanga B."/>
            <person name="Kashin S."/>
            <person name="Khazanovich D."/>
            <person name="Kisner P."/>
            <person name="Lance K."/>
            <person name="Lara M."/>
            <person name="Lee W."/>
            <person name="Lennon N."/>
            <person name="Letendre F."/>
            <person name="LeVine R."/>
            <person name="Lipovsky A."/>
            <person name="Liu X."/>
            <person name="Liu J."/>
            <person name="Liu S."/>
            <person name="Lokyitsang T."/>
            <person name="Lokyitsang Y."/>
            <person name="Lubonja R."/>
            <person name="Lui A."/>
            <person name="MacDonald P."/>
            <person name="Magnisalis V."/>
            <person name="Maru K."/>
            <person name="Matthews C."/>
            <person name="McCusker W."/>
            <person name="McDonough S."/>
            <person name="Mehta T."/>
            <person name="Meldrim J."/>
            <person name="Meneus L."/>
            <person name="Mihai O."/>
            <person name="Mihalev A."/>
            <person name="Mihova T."/>
            <person name="Mittelman R."/>
            <person name="Mlenga V."/>
            <person name="Montmayeur A."/>
            <person name="Mulrain L."/>
            <person name="Navidi A."/>
            <person name="Naylor J."/>
            <person name="Negash T."/>
            <person name="Nguyen T."/>
            <person name="Nguyen N."/>
            <person name="Nicol R."/>
            <person name="Norbu C."/>
            <person name="Norbu N."/>
            <person name="Novod N."/>
            <person name="O'Neill B."/>
            <person name="Osman S."/>
            <person name="Markiewicz E."/>
            <person name="Oyono O.L."/>
            <person name="Patti C."/>
            <person name="Phunkhang P."/>
            <person name="Pierre F."/>
            <person name="Priest M."/>
            <person name="Raghuraman S."/>
            <person name="Rege F."/>
            <person name="Reyes R."/>
            <person name="Rise C."/>
            <person name="Rogov P."/>
            <person name="Ross K."/>
            <person name="Ryan E."/>
            <person name="Settipalli S."/>
            <person name="Shea T."/>
            <person name="Sherpa N."/>
            <person name="Shi L."/>
            <person name="Shih D."/>
            <person name="Sparrow T."/>
            <person name="Spaulding J."/>
            <person name="Stalker J."/>
            <person name="Stange-Thomann N."/>
            <person name="Stavropoulos S."/>
            <person name="Stone C."/>
            <person name="Strader C."/>
            <person name="Tesfaye S."/>
            <person name="Thomson T."/>
            <person name="Thoulutsang Y."/>
            <person name="Thoulutsang D."/>
            <person name="Topham K."/>
            <person name="Topping I."/>
            <person name="Tsamla T."/>
            <person name="Vassiliev H."/>
            <person name="Vo A."/>
            <person name="Wangchuk T."/>
            <person name="Wangdi T."/>
            <person name="Weiand M."/>
            <person name="Wilkinson J."/>
            <person name="Wilson A."/>
            <person name="Yadav S."/>
            <person name="Young G."/>
            <person name="Yu Q."/>
            <person name="Zembek L."/>
            <person name="Zhong D."/>
            <person name="Zimmer A."/>
            <person name="Zwirko Z."/>
            <person name="Jaffe D.B."/>
            <person name="Alvarez P."/>
            <person name="Brockman W."/>
            <person name="Butler J."/>
            <person name="Chin C."/>
            <person name="Gnerre S."/>
            <person name="Grabherr M."/>
            <person name="Kleber M."/>
            <person name="Mauceli E."/>
            <person name="MacCallum I."/>
        </authorList>
    </citation>
    <scope>NUCLEOTIDE SEQUENCE [LARGE SCALE GENOMIC DNA]</scope>
    <source>
        <strain evidence="9">Tucson 14030-0811.24</strain>
    </source>
</reference>
<evidence type="ECO:0000313" key="8">
    <source>
        <dbReference type="EMBL" id="EDW80416.1"/>
    </source>
</evidence>
<dbReference type="InParanoid" id="B4N7S7"/>
<accession>B4N7S7</accession>
<feature type="compositionally biased region" description="Basic and acidic residues" evidence="5">
    <location>
        <begin position="678"/>
        <end position="765"/>
    </location>
</feature>
<feature type="chain" id="PRO_5002819446" description="Carboxylesterase type B domain-containing protein" evidence="6">
    <location>
        <begin position="28"/>
        <end position="1043"/>
    </location>
</feature>
<dbReference type="InterPro" id="IPR002018">
    <property type="entry name" value="CarbesteraseB"/>
</dbReference>
<dbReference type="PANTHER" id="PTHR43142">
    <property type="entry name" value="CARBOXYLIC ESTER HYDROLASE"/>
    <property type="match status" value="1"/>
</dbReference>
<evidence type="ECO:0000256" key="6">
    <source>
        <dbReference type="SAM" id="SignalP"/>
    </source>
</evidence>
<dbReference type="InterPro" id="IPR019819">
    <property type="entry name" value="Carboxylesterase_B_CS"/>
</dbReference>
<dbReference type="Pfam" id="PF00135">
    <property type="entry name" value="COesterase"/>
    <property type="match status" value="1"/>
</dbReference>
<evidence type="ECO:0000256" key="5">
    <source>
        <dbReference type="SAM" id="MobiDB-lite"/>
    </source>
</evidence>
<protein>
    <recommendedName>
        <fullName evidence="7">Carboxylesterase type B domain-containing protein</fullName>
    </recommendedName>
</protein>
<dbReference type="Proteomes" id="UP000007798">
    <property type="component" value="Unassembled WGS sequence"/>
</dbReference>
<feature type="compositionally biased region" description="Acidic residues" evidence="5">
    <location>
        <begin position="1002"/>
        <end position="1017"/>
    </location>
</feature>
<feature type="compositionally biased region" description="Low complexity" evidence="5">
    <location>
        <begin position="901"/>
        <end position="910"/>
    </location>
</feature>
<feature type="region of interest" description="Disordered" evidence="5">
    <location>
        <begin position="609"/>
        <end position="836"/>
    </location>
</feature>
<dbReference type="eggNOG" id="KOG1516">
    <property type="taxonomic scope" value="Eukaryota"/>
</dbReference>
<keyword evidence="2" id="KW-0964">Secreted</keyword>
<name>B4N7S7_DROWI</name>
<dbReference type="SUPFAM" id="SSF53474">
    <property type="entry name" value="alpha/beta-Hydrolases"/>
    <property type="match status" value="1"/>
</dbReference>
<evidence type="ECO:0000256" key="4">
    <source>
        <dbReference type="ARBA" id="ARBA00023180"/>
    </source>
</evidence>
<evidence type="ECO:0000259" key="7">
    <source>
        <dbReference type="Pfam" id="PF00135"/>
    </source>
</evidence>
<evidence type="ECO:0000256" key="1">
    <source>
        <dbReference type="ARBA" id="ARBA00004613"/>
    </source>
</evidence>
<dbReference type="EMBL" id="CH964214">
    <property type="protein sequence ID" value="EDW80416.1"/>
    <property type="molecule type" value="Genomic_DNA"/>
</dbReference>
<feature type="compositionally biased region" description="Basic and acidic residues" evidence="5">
    <location>
        <begin position="651"/>
        <end position="660"/>
    </location>
</feature>
<dbReference type="OrthoDB" id="3200163at2759"/>
<gene>
    <name evidence="8" type="primary">Dwil\GK18669</name>
    <name evidence="8" type="ORF">Dwil_GK18669</name>
</gene>
<dbReference type="PANTHER" id="PTHR43142:SF12">
    <property type="entry name" value="CARBOXYLESTERASE TYPE B DOMAIN-CONTAINING PROTEIN-RELATED"/>
    <property type="match status" value="1"/>
</dbReference>
<organism evidence="8 9">
    <name type="scientific">Drosophila willistoni</name>
    <name type="common">Fruit fly</name>
    <dbReference type="NCBI Taxonomy" id="7260"/>
    <lineage>
        <taxon>Eukaryota</taxon>
        <taxon>Metazoa</taxon>
        <taxon>Ecdysozoa</taxon>
        <taxon>Arthropoda</taxon>
        <taxon>Hexapoda</taxon>
        <taxon>Insecta</taxon>
        <taxon>Pterygota</taxon>
        <taxon>Neoptera</taxon>
        <taxon>Endopterygota</taxon>
        <taxon>Diptera</taxon>
        <taxon>Brachycera</taxon>
        <taxon>Muscomorpha</taxon>
        <taxon>Ephydroidea</taxon>
        <taxon>Drosophilidae</taxon>
        <taxon>Drosophila</taxon>
        <taxon>Sophophora</taxon>
    </lineage>
</organism>
<dbReference type="ESTHER" id="drowi-b4n7s7">
    <property type="family name" value="Glutactin"/>
</dbReference>
<dbReference type="AlphaFoldDB" id="B4N7S7"/>
<proteinExistence type="predicted"/>
<dbReference type="PROSITE" id="PS00941">
    <property type="entry name" value="CARBOXYLESTERASE_B_2"/>
    <property type="match status" value="1"/>
</dbReference>
<dbReference type="KEGG" id="dwi:6646777"/>
<dbReference type="PhylomeDB" id="B4N7S7"/>
<feature type="compositionally biased region" description="Basic and acidic residues" evidence="5">
    <location>
        <begin position="850"/>
        <end position="887"/>
    </location>
</feature>
<evidence type="ECO:0000256" key="3">
    <source>
        <dbReference type="ARBA" id="ARBA00023157"/>
    </source>
</evidence>